<name>A0A6J5MCV1_9CAUD</name>
<dbReference type="EMBL" id="LR796996">
    <property type="protein sequence ID" value="CAB4180720.1"/>
    <property type="molecule type" value="Genomic_DNA"/>
</dbReference>
<evidence type="ECO:0000313" key="1">
    <source>
        <dbReference type="EMBL" id="CAB4144498.1"/>
    </source>
</evidence>
<accession>A0A6J5MCV1</accession>
<proteinExistence type="predicted"/>
<evidence type="ECO:0000313" key="2">
    <source>
        <dbReference type="EMBL" id="CAB4180720.1"/>
    </source>
</evidence>
<gene>
    <name evidence="2" type="ORF">UFOVP1045_91</name>
    <name evidence="3" type="ORF">UFOVP1194_45</name>
    <name evidence="4" type="ORF">UFOVP1641_41</name>
    <name evidence="1" type="ORF">UFOVP466_44</name>
</gene>
<organism evidence="1">
    <name type="scientific">uncultured Caudovirales phage</name>
    <dbReference type="NCBI Taxonomy" id="2100421"/>
    <lineage>
        <taxon>Viruses</taxon>
        <taxon>Duplodnaviria</taxon>
        <taxon>Heunggongvirae</taxon>
        <taxon>Uroviricota</taxon>
        <taxon>Caudoviricetes</taxon>
        <taxon>Peduoviridae</taxon>
        <taxon>Maltschvirus</taxon>
        <taxon>Maltschvirus maltsch</taxon>
    </lineage>
</organism>
<evidence type="ECO:0000313" key="4">
    <source>
        <dbReference type="EMBL" id="CAB4221804.1"/>
    </source>
</evidence>
<evidence type="ECO:0000313" key="3">
    <source>
        <dbReference type="EMBL" id="CAB4190249.1"/>
    </source>
</evidence>
<dbReference type="EMBL" id="LR797152">
    <property type="protein sequence ID" value="CAB4190249.1"/>
    <property type="molecule type" value="Genomic_DNA"/>
</dbReference>
<reference evidence="1" key="1">
    <citation type="submission" date="2020-04" db="EMBL/GenBank/DDBJ databases">
        <authorList>
            <person name="Chiriac C."/>
            <person name="Salcher M."/>
            <person name="Ghai R."/>
            <person name="Kavagutti S V."/>
        </authorList>
    </citation>
    <scope>NUCLEOTIDE SEQUENCE</scope>
</reference>
<sequence length="116" mass="13114">MLNYQIELNSDDRVCGGEIFPANDDDNCGSSLLIGRNKWDGLYYVLGNGQSWTVGKSARELLTALYEVDSIEQLKTRLGDTDEVKEEAKQVAWEEQRSGERERAAEEREAMAVIVR</sequence>
<protein>
    <submittedName>
        <fullName evidence="1">Uncharacterized protein</fullName>
    </submittedName>
</protein>
<dbReference type="EMBL" id="LR796439">
    <property type="protein sequence ID" value="CAB4144498.1"/>
    <property type="molecule type" value="Genomic_DNA"/>
</dbReference>
<dbReference type="EMBL" id="LR797505">
    <property type="protein sequence ID" value="CAB4221804.1"/>
    <property type="molecule type" value="Genomic_DNA"/>
</dbReference>